<evidence type="ECO:0000313" key="3">
    <source>
        <dbReference type="EMBL" id="CAF1495475.1"/>
    </source>
</evidence>
<comment type="similarity">
    <text evidence="1">Belongs to the chaperonin (HSP60) family.</text>
</comment>
<gene>
    <name evidence="3" type="ORF">XAT740_LOCUS39337</name>
</gene>
<dbReference type="Proteomes" id="UP000663828">
    <property type="component" value="Unassembled WGS sequence"/>
</dbReference>
<evidence type="ECO:0000256" key="1">
    <source>
        <dbReference type="ARBA" id="ARBA00006607"/>
    </source>
</evidence>
<proteinExistence type="inferred from homology"/>
<organism evidence="3 4">
    <name type="scientific">Adineta ricciae</name>
    <name type="common">Rotifer</name>
    <dbReference type="NCBI Taxonomy" id="249248"/>
    <lineage>
        <taxon>Eukaryota</taxon>
        <taxon>Metazoa</taxon>
        <taxon>Spiralia</taxon>
        <taxon>Gnathifera</taxon>
        <taxon>Rotifera</taxon>
        <taxon>Eurotatoria</taxon>
        <taxon>Bdelloidea</taxon>
        <taxon>Adinetida</taxon>
        <taxon>Adinetidae</taxon>
        <taxon>Adineta</taxon>
    </lineage>
</organism>
<evidence type="ECO:0000313" key="4">
    <source>
        <dbReference type="Proteomes" id="UP000663828"/>
    </source>
</evidence>
<reference evidence="3" key="1">
    <citation type="submission" date="2021-02" db="EMBL/GenBank/DDBJ databases">
        <authorList>
            <person name="Nowell W R."/>
        </authorList>
    </citation>
    <scope>NUCLEOTIDE SEQUENCE</scope>
</reference>
<dbReference type="GO" id="GO:0042026">
    <property type="term" value="P:protein refolding"/>
    <property type="evidence" value="ECO:0007669"/>
    <property type="project" value="InterPro"/>
</dbReference>
<keyword evidence="4" id="KW-1185">Reference proteome</keyword>
<dbReference type="PANTHER" id="PTHR45633">
    <property type="entry name" value="60 KDA HEAT SHOCK PROTEIN, MITOCHONDRIAL"/>
    <property type="match status" value="1"/>
</dbReference>
<dbReference type="InterPro" id="IPR027409">
    <property type="entry name" value="GroEL-like_apical_dom_sf"/>
</dbReference>
<dbReference type="AlphaFoldDB" id="A0A815T245"/>
<name>A0A815T245_ADIRI</name>
<sequence>MWSIVNILMLWQMRADLKSNPVRGKKSIGCGCELIASLHKLEEITTQDFGRIGEFIVIQNDTSLMHGNGDSSVVEQHVSSLKDKTTDTNSEYDKEKVQERFTKLFNGIVVLRVDGGSEVEMNEDNDRISNGSNVTCVAPNGGVALVRYRKLSENAGAITCISES</sequence>
<dbReference type="InterPro" id="IPR001844">
    <property type="entry name" value="Cpn60/GroEL"/>
</dbReference>
<dbReference type="GO" id="GO:0140662">
    <property type="term" value="F:ATP-dependent protein folding chaperone"/>
    <property type="evidence" value="ECO:0007669"/>
    <property type="project" value="InterPro"/>
</dbReference>
<dbReference type="EMBL" id="CAJNOR010004348">
    <property type="protein sequence ID" value="CAF1495475.1"/>
    <property type="molecule type" value="Genomic_DNA"/>
</dbReference>
<evidence type="ECO:0000256" key="2">
    <source>
        <dbReference type="ARBA" id="ARBA00023186"/>
    </source>
</evidence>
<dbReference type="SUPFAM" id="SSF52029">
    <property type="entry name" value="GroEL apical domain-like"/>
    <property type="match status" value="1"/>
</dbReference>
<comment type="caution">
    <text evidence="3">The sequence shown here is derived from an EMBL/GenBank/DDBJ whole genome shotgun (WGS) entry which is preliminary data.</text>
</comment>
<dbReference type="Gene3D" id="3.50.7.10">
    <property type="entry name" value="GroEL"/>
    <property type="match status" value="1"/>
</dbReference>
<keyword evidence="2" id="KW-0143">Chaperone</keyword>
<accession>A0A815T245</accession>
<protein>
    <submittedName>
        <fullName evidence="3">Uncharacterized protein</fullName>
    </submittedName>
</protein>